<dbReference type="InterPro" id="IPR006461">
    <property type="entry name" value="PLAC_motif_containing"/>
</dbReference>
<dbReference type="Pfam" id="PF04749">
    <property type="entry name" value="PLAC8"/>
    <property type="match status" value="1"/>
</dbReference>
<dbReference type="NCBIfam" id="TIGR01571">
    <property type="entry name" value="A_thal_Cys_rich"/>
    <property type="match status" value="1"/>
</dbReference>
<accession>A0AAN8Z233</accession>
<dbReference type="EMBL" id="JBAMMX010000019">
    <property type="protein sequence ID" value="KAK6921766.1"/>
    <property type="molecule type" value="Genomic_DNA"/>
</dbReference>
<sequence>MGRTQSQASQPQPQNFAQPQAPSQWPPQPPPVQQFYHPRSSVTYPSRNPSTHQVDSNNNVGGGFQQFQQGGNPMFVSQQSYGMPQMAFQNQASLAQANSVNKTGFMGTEAWTTGLFDCMQDPSNAMITAIFPCVTFGQIADVLDNGHTTCATSGIVYAVSPCLLSKGYRRKLRQRFNLVEAPAQDWVVHSMFECCALCQEYRELNNRGLDPALGYHGNLEKHQKEMEKQDLAARMPPESQNMNQ</sequence>
<gene>
    <name evidence="2" type="ORF">RJ641_012273</name>
</gene>
<keyword evidence="3" id="KW-1185">Reference proteome</keyword>
<comment type="caution">
    <text evidence="2">The sequence shown here is derived from an EMBL/GenBank/DDBJ whole genome shotgun (WGS) entry which is preliminary data.</text>
</comment>
<organism evidence="2 3">
    <name type="scientific">Dillenia turbinata</name>
    <dbReference type="NCBI Taxonomy" id="194707"/>
    <lineage>
        <taxon>Eukaryota</taxon>
        <taxon>Viridiplantae</taxon>
        <taxon>Streptophyta</taxon>
        <taxon>Embryophyta</taxon>
        <taxon>Tracheophyta</taxon>
        <taxon>Spermatophyta</taxon>
        <taxon>Magnoliopsida</taxon>
        <taxon>eudicotyledons</taxon>
        <taxon>Gunneridae</taxon>
        <taxon>Pentapetalae</taxon>
        <taxon>Dilleniales</taxon>
        <taxon>Dilleniaceae</taxon>
        <taxon>Dillenia</taxon>
    </lineage>
</organism>
<feature type="region of interest" description="Disordered" evidence="1">
    <location>
        <begin position="1"/>
        <end position="61"/>
    </location>
</feature>
<name>A0AAN8Z233_9MAGN</name>
<dbReference type="Proteomes" id="UP001370490">
    <property type="component" value="Unassembled WGS sequence"/>
</dbReference>
<proteinExistence type="predicted"/>
<evidence type="ECO:0000256" key="1">
    <source>
        <dbReference type="SAM" id="MobiDB-lite"/>
    </source>
</evidence>
<feature type="compositionally biased region" description="Polar residues" evidence="1">
    <location>
        <begin position="40"/>
        <end position="56"/>
    </location>
</feature>
<evidence type="ECO:0000313" key="3">
    <source>
        <dbReference type="Proteomes" id="UP001370490"/>
    </source>
</evidence>
<dbReference type="PANTHER" id="PTHR15907">
    <property type="entry name" value="DUF614 FAMILY PROTEIN-RELATED"/>
    <property type="match status" value="1"/>
</dbReference>
<protein>
    <submittedName>
        <fullName evidence="2">PLAC8 motif-containing protein</fullName>
    </submittedName>
</protein>
<feature type="region of interest" description="Disordered" evidence="1">
    <location>
        <begin position="224"/>
        <end position="244"/>
    </location>
</feature>
<feature type="compositionally biased region" description="Low complexity" evidence="1">
    <location>
        <begin position="1"/>
        <end position="23"/>
    </location>
</feature>
<dbReference type="AlphaFoldDB" id="A0AAN8Z233"/>
<reference evidence="2 3" key="1">
    <citation type="submission" date="2023-12" db="EMBL/GenBank/DDBJ databases">
        <title>A high-quality genome assembly for Dillenia turbinata (Dilleniales).</title>
        <authorList>
            <person name="Chanderbali A."/>
        </authorList>
    </citation>
    <scope>NUCLEOTIDE SEQUENCE [LARGE SCALE GENOMIC DNA]</scope>
    <source>
        <strain evidence="2">LSX21</strain>
        <tissue evidence="2">Leaf</tissue>
    </source>
</reference>
<evidence type="ECO:0000313" key="2">
    <source>
        <dbReference type="EMBL" id="KAK6921766.1"/>
    </source>
</evidence>